<dbReference type="Proteomes" id="UP001501578">
    <property type="component" value="Unassembled WGS sequence"/>
</dbReference>
<evidence type="ECO:0000256" key="11">
    <source>
        <dbReference type="ARBA" id="ARBA00031350"/>
    </source>
</evidence>
<evidence type="ECO:0000313" key="13">
    <source>
        <dbReference type="Proteomes" id="UP001501578"/>
    </source>
</evidence>
<dbReference type="GO" id="GO:0008168">
    <property type="term" value="F:methyltransferase activity"/>
    <property type="evidence" value="ECO:0007669"/>
    <property type="project" value="UniProtKB-KW"/>
</dbReference>
<keyword evidence="8" id="KW-0949">S-adenosyl-L-methionine</keyword>
<comment type="similarity">
    <text evidence="2">Belongs to the methyltransferase superfamily. L-isoaspartyl/D-aspartyl protein methyltransferase family.</text>
</comment>
<protein>
    <recommendedName>
        <fullName evidence="4">Protein-L-isoaspartate O-methyltransferase</fullName>
        <ecNumber evidence="3">2.1.1.77</ecNumber>
    </recommendedName>
    <alternativeName>
        <fullName evidence="11">L-isoaspartyl protein carboxyl methyltransferase</fullName>
    </alternativeName>
    <alternativeName>
        <fullName evidence="9">Protein L-isoaspartyl methyltransferase</fullName>
    </alternativeName>
    <alternativeName>
        <fullName evidence="10">Protein-beta-aspartate methyltransferase</fullName>
    </alternativeName>
</protein>
<evidence type="ECO:0000256" key="7">
    <source>
        <dbReference type="ARBA" id="ARBA00022679"/>
    </source>
</evidence>
<accession>A0ABN1R1G1</accession>
<gene>
    <name evidence="12" type="ORF">GCM10009560_69240</name>
</gene>
<keyword evidence="7" id="KW-0808">Transferase</keyword>
<keyword evidence="5" id="KW-0963">Cytoplasm</keyword>
<dbReference type="GO" id="GO:0032259">
    <property type="term" value="P:methylation"/>
    <property type="evidence" value="ECO:0007669"/>
    <property type="project" value="UniProtKB-KW"/>
</dbReference>
<dbReference type="Gene3D" id="3.40.50.150">
    <property type="entry name" value="Vaccinia Virus protein VP39"/>
    <property type="match status" value="1"/>
</dbReference>
<evidence type="ECO:0000256" key="3">
    <source>
        <dbReference type="ARBA" id="ARBA00011890"/>
    </source>
</evidence>
<dbReference type="PANTHER" id="PTHR11579:SF0">
    <property type="entry name" value="PROTEIN-L-ISOASPARTATE(D-ASPARTATE) O-METHYLTRANSFERASE"/>
    <property type="match status" value="1"/>
</dbReference>
<proteinExistence type="inferred from homology"/>
<organism evidence="12 13">
    <name type="scientific">Nonomuraea longicatena</name>
    <dbReference type="NCBI Taxonomy" id="83682"/>
    <lineage>
        <taxon>Bacteria</taxon>
        <taxon>Bacillati</taxon>
        <taxon>Actinomycetota</taxon>
        <taxon>Actinomycetes</taxon>
        <taxon>Streptosporangiales</taxon>
        <taxon>Streptosporangiaceae</taxon>
        <taxon>Nonomuraea</taxon>
    </lineage>
</organism>
<evidence type="ECO:0000256" key="8">
    <source>
        <dbReference type="ARBA" id="ARBA00022691"/>
    </source>
</evidence>
<comment type="subcellular location">
    <subcellularLocation>
        <location evidence="1">Cytoplasm</location>
    </subcellularLocation>
</comment>
<dbReference type="InterPro" id="IPR000682">
    <property type="entry name" value="PCMT"/>
</dbReference>
<dbReference type="InterPro" id="IPR029063">
    <property type="entry name" value="SAM-dependent_MTases_sf"/>
</dbReference>
<evidence type="ECO:0000256" key="5">
    <source>
        <dbReference type="ARBA" id="ARBA00022490"/>
    </source>
</evidence>
<dbReference type="SUPFAM" id="SSF53335">
    <property type="entry name" value="S-adenosyl-L-methionine-dependent methyltransferases"/>
    <property type="match status" value="1"/>
</dbReference>
<reference evidence="12 13" key="1">
    <citation type="journal article" date="2019" name="Int. J. Syst. Evol. Microbiol.">
        <title>The Global Catalogue of Microorganisms (GCM) 10K type strain sequencing project: providing services to taxonomists for standard genome sequencing and annotation.</title>
        <authorList>
            <consortium name="The Broad Institute Genomics Platform"/>
            <consortium name="The Broad Institute Genome Sequencing Center for Infectious Disease"/>
            <person name="Wu L."/>
            <person name="Ma J."/>
        </authorList>
    </citation>
    <scope>NUCLEOTIDE SEQUENCE [LARGE SCALE GENOMIC DNA]</scope>
    <source>
        <strain evidence="12 13">JCM 11136</strain>
    </source>
</reference>
<comment type="caution">
    <text evidence="12">The sequence shown here is derived from an EMBL/GenBank/DDBJ whole genome shotgun (WGS) entry which is preliminary data.</text>
</comment>
<dbReference type="EC" id="2.1.1.77" evidence="3"/>
<evidence type="ECO:0000256" key="6">
    <source>
        <dbReference type="ARBA" id="ARBA00022603"/>
    </source>
</evidence>
<name>A0ABN1R1G1_9ACTN</name>
<dbReference type="Pfam" id="PF01135">
    <property type="entry name" value="PCMT"/>
    <property type="match status" value="1"/>
</dbReference>
<evidence type="ECO:0000313" key="12">
    <source>
        <dbReference type="EMBL" id="GAA0950149.1"/>
    </source>
</evidence>
<sequence>MADGIARRVERLIDYVRELGDTDDSVLTAMRAVPRHLFVPEVALAVPTRPDPARLIDRGADEEAWLEAVYSGVTIVTQLDDGATDIRAGKGDYTSSASAPRTVAHLLTQLAAEPGHRVLDVGTGTGWTAALLSRLVGAQHVTTVEVDGRVAGQAAKNLADVGLAVHQVVGDGADGCPARAPFDRVHVTCGIRHVPHAWVEQCRPGAVIVLPYCPDFGSNHLLRLTVRPDGSAVGRFVGFASYMLMRSQRSTPDAPARDAADRHWSTTRVDPRTVAHASAGADLAVSARTGLTSNTVNGQDDDGDWFRMWVSDPATPYSWAVAEWRPGRGEYDVYQVGDRPVWEEVCDAYFRWTGWGEPGRDRFGMTVTADRQEIWLDSPERVISSP</sequence>
<evidence type="ECO:0000256" key="2">
    <source>
        <dbReference type="ARBA" id="ARBA00005369"/>
    </source>
</evidence>
<dbReference type="RefSeq" id="WP_343954483.1">
    <property type="nucleotide sequence ID" value="NZ_BAAAHQ010000046.1"/>
</dbReference>
<evidence type="ECO:0000256" key="1">
    <source>
        <dbReference type="ARBA" id="ARBA00004496"/>
    </source>
</evidence>
<keyword evidence="6 12" id="KW-0489">Methyltransferase</keyword>
<dbReference type="PANTHER" id="PTHR11579">
    <property type="entry name" value="PROTEIN-L-ISOASPARTATE O-METHYLTRANSFERASE"/>
    <property type="match status" value="1"/>
</dbReference>
<evidence type="ECO:0000256" key="9">
    <source>
        <dbReference type="ARBA" id="ARBA00030757"/>
    </source>
</evidence>
<dbReference type="CDD" id="cd02440">
    <property type="entry name" value="AdoMet_MTases"/>
    <property type="match status" value="1"/>
</dbReference>
<dbReference type="EMBL" id="BAAAHQ010000046">
    <property type="protein sequence ID" value="GAA0950149.1"/>
    <property type="molecule type" value="Genomic_DNA"/>
</dbReference>
<evidence type="ECO:0000256" key="10">
    <source>
        <dbReference type="ARBA" id="ARBA00031323"/>
    </source>
</evidence>
<evidence type="ECO:0000256" key="4">
    <source>
        <dbReference type="ARBA" id="ARBA00013346"/>
    </source>
</evidence>
<keyword evidence="13" id="KW-1185">Reference proteome</keyword>